<dbReference type="Gene3D" id="3.40.50.150">
    <property type="entry name" value="Vaccinia Virus protein VP39"/>
    <property type="match status" value="1"/>
</dbReference>
<gene>
    <name evidence="1" type="ORF">EV356DRAFT_239137</name>
</gene>
<dbReference type="EMBL" id="ML991813">
    <property type="protein sequence ID" value="KAF2232641.1"/>
    <property type="molecule type" value="Genomic_DNA"/>
</dbReference>
<dbReference type="OrthoDB" id="194386at2759"/>
<dbReference type="InterPro" id="IPR019410">
    <property type="entry name" value="Methyltransf_16"/>
</dbReference>
<keyword evidence="2" id="KW-1185">Reference proteome</keyword>
<dbReference type="GO" id="GO:0008757">
    <property type="term" value="F:S-adenosylmethionine-dependent methyltransferase activity"/>
    <property type="evidence" value="ECO:0007669"/>
    <property type="project" value="UniProtKB-ARBA"/>
</dbReference>
<dbReference type="SUPFAM" id="SSF53335">
    <property type="entry name" value="S-adenosyl-L-methionine-dependent methyltransferases"/>
    <property type="match status" value="1"/>
</dbReference>
<name>A0A6A6H436_VIRVR</name>
<protein>
    <submittedName>
        <fullName evidence="1">Uncharacterized protein</fullName>
    </submittedName>
</protein>
<dbReference type="AlphaFoldDB" id="A0A6A6H436"/>
<evidence type="ECO:0000313" key="2">
    <source>
        <dbReference type="Proteomes" id="UP000800092"/>
    </source>
</evidence>
<organism evidence="1 2">
    <name type="scientific">Viridothelium virens</name>
    <name type="common">Speckled blister lichen</name>
    <name type="synonym">Trypethelium virens</name>
    <dbReference type="NCBI Taxonomy" id="1048519"/>
    <lineage>
        <taxon>Eukaryota</taxon>
        <taxon>Fungi</taxon>
        <taxon>Dikarya</taxon>
        <taxon>Ascomycota</taxon>
        <taxon>Pezizomycotina</taxon>
        <taxon>Dothideomycetes</taxon>
        <taxon>Dothideomycetes incertae sedis</taxon>
        <taxon>Trypetheliales</taxon>
        <taxon>Trypetheliaceae</taxon>
        <taxon>Viridothelium</taxon>
    </lineage>
</organism>
<dbReference type="GO" id="GO:0005737">
    <property type="term" value="C:cytoplasm"/>
    <property type="evidence" value="ECO:0007669"/>
    <property type="project" value="TreeGrafter"/>
</dbReference>
<dbReference type="Proteomes" id="UP000800092">
    <property type="component" value="Unassembled WGS sequence"/>
</dbReference>
<dbReference type="Pfam" id="PF10294">
    <property type="entry name" value="Methyltransf_16"/>
    <property type="match status" value="1"/>
</dbReference>
<sequence>MVHQIAKSSPAASLSLFKQQYLQLVEPKKLAWPERDQLRLPEIQAWIYDHMFNTESLPYSPPERYELRVLKQLMSRVEEATIDPNEDEISDDLMSRLSTLLSSKLPSEALSAQHKSYVTYSSILENGDRRPPHENITLLEARSVLSSSGTTGLRTWEAALHLGSFLTTEEGGAFVKNRNVLELGAGTGFLSVLCAKHLGAARVVATDGDHGVVQSLAENLSLNGLRSSNAVRTEVLQWSRLPRTSWLKEEINEYPCDVVLGADLIYDKEFVPSLIDTIRDLIDIFPTLDVVIAATVRNEETVDMFTTRCEESGLWLNDISFSAAPETENRSFFYSTDMPLRIIHIRDESSE</sequence>
<dbReference type="PANTHER" id="PTHR14614">
    <property type="entry name" value="HEPATOCELLULAR CARCINOMA-ASSOCIATED ANTIGEN"/>
    <property type="match status" value="1"/>
</dbReference>
<dbReference type="PANTHER" id="PTHR14614:SF130">
    <property type="entry name" value="PROTEIN-LYSINE N-METHYLTRANSFERASE EEF2KMT"/>
    <property type="match status" value="1"/>
</dbReference>
<proteinExistence type="predicted"/>
<reference evidence="1" key="1">
    <citation type="journal article" date="2020" name="Stud. Mycol.">
        <title>101 Dothideomycetes genomes: a test case for predicting lifestyles and emergence of pathogens.</title>
        <authorList>
            <person name="Haridas S."/>
            <person name="Albert R."/>
            <person name="Binder M."/>
            <person name="Bloem J."/>
            <person name="Labutti K."/>
            <person name="Salamov A."/>
            <person name="Andreopoulos B."/>
            <person name="Baker S."/>
            <person name="Barry K."/>
            <person name="Bills G."/>
            <person name="Bluhm B."/>
            <person name="Cannon C."/>
            <person name="Castanera R."/>
            <person name="Culley D."/>
            <person name="Daum C."/>
            <person name="Ezra D."/>
            <person name="Gonzalez J."/>
            <person name="Henrissat B."/>
            <person name="Kuo A."/>
            <person name="Liang C."/>
            <person name="Lipzen A."/>
            <person name="Lutzoni F."/>
            <person name="Magnuson J."/>
            <person name="Mondo S."/>
            <person name="Nolan M."/>
            <person name="Ohm R."/>
            <person name="Pangilinan J."/>
            <person name="Park H.-J."/>
            <person name="Ramirez L."/>
            <person name="Alfaro M."/>
            <person name="Sun H."/>
            <person name="Tritt A."/>
            <person name="Yoshinaga Y."/>
            <person name="Zwiers L.-H."/>
            <person name="Turgeon B."/>
            <person name="Goodwin S."/>
            <person name="Spatafora J."/>
            <person name="Crous P."/>
            <person name="Grigoriev I."/>
        </authorList>
    </citation>
    <scope>NUCLEOTIDE SEQUENCE</scope>
    <source>
        <strain evidence="1">Tuck. ex Michener</strain>
    </source>
</reference>
<accession>A0A6A6H436</accession>
<dbReference type="InterPro" id="IPR029063">
    <property type="entry name" value="SAM-dependent_MTases_sf"/>
</dbReference>
<dbReference type="CDD" id="cd02440">
    <property type="entry name" value="AdoMet_MTases"/>
    <property type="match status" value="1"/>
</dbReference>
<evidence type="ECO:0000313" key="1">
    <source>
        <dbReference type="EMBL" id="KAF2232641.1"/>
    </source>
</evidence>